<dbReference type="STRING" id="933084.A0A067PYJ9"/>
<evidence type="ECO:0000313" key="9">
    <source>
        <dbReference type="Proteomes" id="UP000027265"/>
    </source>
</evidence>
<feature type="compositionally biased region" description="Basic and acidic residues" evidence="7">
    <location>
        <begin position="114"/>
        <end position="125"/>
    </location>
</feature>
<dbReference type="Pfam" id="PF08293">
    <property type="entry name" value="MRP-S33"/>
    <property type="match status" value="1"/>
</dbReference>
<dbReference type="OrthoDB" id="2257454at2759"/>
<evidence type="ECO:0000313" key="8">
    <source>
        <dbReference type="EMBL" id="KDQ59804.1"/>
    </source>
</evidence>
<evidence type="ECO:0000256" key="1">
    <source>
        <dbReference type="ARBA" id="ARBA00004173"/>
    </source>
</evidence>
<dbReference type="GO" id="GO:1990904">
    <property type="term" value="C:ribonucleoprotein complex"/>
    <property type="evidence" value="ECO:0007669"/>
    <property type="project" value="UniProtKB-KW"/>
</dbReference>
<keyword evidence="5" id="KW-0687">Ribonucleoprotein</keyword>
<protein>
    <recommendedName>
        <fullName evidence="6">Small ribosomal subunit protein mS33</fullName>
    </recommendedName>
</protein>
<name>A0A067PYJ9_9AGAM</name>
<keyword evidence="4" id="KW-0496">Mitochondrion</keyword>
<organism evidence="8 9">
    <name type="scientific">Jaapia argillacea MUCL 33604</name>
    <dbReference type="NCBI Taxonomy" id="933084"/>
    <lineage>
        <taxon>Eukaryota</taxon>
        <taxon>Fungi</taxon>
        <taxon>Dikarya</taxon>
        <taxon>Basidiomycota</taxon>
        <taxon>Agaricomycotina</taxon>
        <taxon>Agaricomycetes</taxon>
        <taxon>Agaricomycetidae</taxon>
        <taxon>Jaapiales</taxon>
        <taxon>Jaapiaceae</taxon>
        <taxon>Jaapia</taxon>
    </lineage>
</organism>
<dbReference type="HOGENOM" id="CLU_150777_0_0_1"/>
<dbReference type="PANTHER" id="PTHR13362">
    <property type="entry name" value="MITOCHONDRIAL RIBOSOMAL PROTEIN S33"/>
    <property type="match status" value="1"/>
</dbReference>
<dbReference type="Proteomes" id="UP000027265">
    <property type="component" value="Unassembled WGS sequence"/>
</dbReference>
<evidence type="ECO:0000256" key="7">
    <source>
        <dbReference type="SAM" id="MobiDB-lite"/>
    </source>
</evidence>
<reference evidence="9" key="1">
    <citation type="journal article" date="2014" name="Proc. Natl. Acad. Sci. U.S.A.">
        <title>Extensive sampling of basidiomycete genomes demonstrates inadequacy of the white-rot/brown-rot paradigm for wood decay fungi.</title>
        <authorList>
            <person name="Riley R."/>
            <person name="Salamov A.A."/>
            <person name="Brown D.W."/>
            <person name="Nagy L.G."/>
            <person name="Floudas D."/>
            <person name="Held B.W."/>
            <person name="Levasseur A."/>
            <person name="Lombard V."/>
            <person name="Morin E."/>
            <person name="Otillar R."/>
            <person name="Lindquist E.A."/>
            <person name="Sun H."/>
            <person name="LaButti K.M."/>
            <person name="Schmutz J."/>
            <person name="Jabbour D."/>
            <person name="Luo H."/>
            <person name="Baker S.E."/>
            <person name="Pisabarro A.G."/>
            <person name="Walton J.D."/>
            <person name="Blanchette R.A."/>
            <person name="Henrissat B."/>
            <person name="Martin F."/>
            <person name="Cullen D."/>
            <person name="Hibbett D.S."/>
            <person name="Grigoriev I.V."/>
        </authorList>
    </citation>
    <scope>NUCLEOTIDE SEQUENCE [LARGE SCALE GENOMIC DNA]</scope>
    <source>
        <strain evidence="9">MUCL 33604</strain>
    </source>
</reference>
<feature type="region of interest" description="Disordered" evidence="7">
    <location>
        <begin position="95"/>
        <end position="125"/>
    </location>
</feature>
<dbReference type="InterPro" id="IPR013219">
    <property type="entry name" value="Ribosomal_mS33"/>
</dbReference>
<comment type="similarity">
    <text evidence="2">Belongs to the mitochondrion-specific ribosomal protein mS33 family.</text>
</comment>
<dbReference type="AlphaFoldDB" id="A0A067PYJ9"/>
<evidence type="ECO:0000256" key="6">
    <source>
        <dbReference type="ARBA" id="ARBA00035132"/>
    </source>
</evidence>
<dbReference type="PANTHER" id="PTHR13362:SF2">
    <property type="entry name" value="SMALL RIBOSOMAL SUBUNIT PROTEIN MS33"/>
    <property type="match status" value="1"/>
</dbReference>
<feature type="compositionally biased region" description="Basic residues" evidence="7">
    <location>
        <begin position="103"/>
        <end position="113"/>
    </location>
</feature>
<gene>
    <name evidence="8" type="ORF">JAAARDRAFT_68375</name>
</gene>
<sequence>MATMTPSYLASLTRLRSSIFQTAYNPSSIRTGAKYLRRRLRGPSMIKYYPMRLTILEMMKGVSTKTGKENGVVKYNAAGEEEDMRVWDENELQRLRDVEDRKMRGKGAPKKARSKGEGRRASRKR</sequence>
<dbReference type="InParanoid" id="A0A067PYJ9"/>
<evidence type="ECO:0000256" key="5">
    <source>
        <dbReference type="ARBA" id="ARBA00023274"/>
    </source>
</evidence>
<evidence type="ECO:0000256" key="3">
    <source>
        <dbReference type="ARBA" id="ARBA00022980"/>
    </source>
</evidence>
<keyword evidence="3" id="KW-0689">Ribosomal protein</keyword>
<dbReference type="GO" id="GO:0005739">
    <property type="term" value="C:mitochondrion"/>
    <property type="evidence" value="ECO:0007669"/>
    <property type="project" value="UniProtKB-SubCell"/>
</dbReference>
<comment type="subcellular location">
    <subcellularLocation>
        <location evidence="1">Mitochondrion</location>
    </subcellularLocation>
</comment>
<keyword evidence="9" id="KW-1185">Reference proteome</keyword>
<accession>A0A067PYJ9</accession>
<dbReference type="GO" id="GO:0005840">
    <property type="term" value="C:ribosome"/>
    <property type="evidence" value="ECO:0007669"/>
    <property type="project" value="UniProtKB-KW"/>
</dbReference>
<proteinExistence type="inferred from homology"/>
<dbReference type="EMBL" id="KL197715">
    <property type="protein sequence ID" value="KDQ59804.1"/>
    <property type="molecule type" value="Genomic_DNA"/>
</dbReference>
<evidence type="ECO:0000256" key="2">
    <source>
        <dbReference type="ARBA" id="ARBA00008970"/>
    </source>
</evidence>
<evidence type="ECO:0000256" key="4">
    <source>
        <dbReference type="ARBA" id="ARBA00023128"/>
    </source>
</evidence>